<evidence type="ECO:0000313" key="1">
    <source>
        <dbReference type="EMBL" id="XBN42093.1"/>
    </source>
</evidence>
<proteinExistence type="predicted"/>
<name>A0AAU7J7K2_9VIRU</name>
<dbReference type="EMBL" id="PP763431">
    <property type="protein sequence ID" value="XBN42093.1"/>
    <property type="molecule type" value="Genomic_DNA"/>
</dbReference>
<accession>A0AAU7J7K2</accession>
<evidence type="ECO:0008006" key="2">
    <source>
        <dbReference type="Google" id="ProtNLM"/>
    </source>
</evidence>
<sequence length="468" mass="49916">MAYEGYLSIGGVEVVNNERARGYSRTAACPMFWLKDDPCASLEDALATISRVEEDETPGTYVAEEITGAPWFDWTQTDLSTRFYGVFATSIKGLYDSTRTATVTEGIDAGGTVGAERRTTRDIRVTVLLLARGRDALEFGSRWLDASLSRQACGRHTSGCGTTDLTYFTACPPRRLLGVIPSEDPEVAPGDEPDADYFPRLDEYRRWLHGVSAISGPTERSEMNVGDFWALEMEFVLNAGRPWVYSSTRAVTLPTTPSTVIDDIPKNLIPYPSAELAGSAVLLAQNLSTNPSVETNATGWSGGADTISGTTVPGALLTNGRVTELAAVGAASFRQRLLGATGTTGSGIADLWASQDVLLGSLAPNSRVSVNIWGALVQVAGGSSTGLVQLRCVLEWRSSTALVASETIVASPGDFGGFAFLFRSRTPPAGADRARVRVYGRVNWQSSATAATNSDLRLYADALAVTIP</sequence>
<organism evidence="1">
    <name type="scientific">Microbacterium phage Merry</name>
    <dbReference type="NCBI Taxonomy" id="3144827"/>
    <lineage>
        <taxon>Viruses</taxon>
    </lineage>
</organism>
<protein>
    <recommendedName>
        <fullName evidence="2">Minor tail protein</fullName>
    </recommendedName>
</protein>
<reference evidence="1" key="1">
    <citation type="submission" date="2024-05" db="EMBL/GenBank/DDBJ databases">
        <title>Complete genome sequence of bacteriophages Merry and Sunny infecting Microbacterium sp. isolated from an alkaline commercial outdoor algal pond.</title>
        <authorList>
            <person name="Levesque A.V."/>
            <person name="Rabines A.J."/>
            <person name="Alrubaiaan E."/>
            <person name="Oliver A."/>
            <person name="Allen E.E."/>
            <person name="Hazlebeck D."/>
            <person name="Pinowska A."/>
            <person name="Traller J.C."/>
            <person name="Zeigler Allen L."/>
        </authorList>
    </citation>
    <scope>NUCLEOTIDE SEQUENCE</scope>
</reference>
<dbReference type="Gene3D" id="2.60.120.260">
    <property type="entry name" value="Galactose-binding domain-like"/>
    <property type="match status" value="1"/>
</dbReference>